<evidence type="ECO:0000256" key="1">
    <source>
        <dbReference type="ARBA" id="ARBA00010996"/>
    </source>
</evidence>
<reference evidence="5 6" key="1">
    <citation type="submission" date="2020-02" db="EMBL/GenBank/DDBJ databases">
        <authorList>
            <person name="Chen W.-M."/>
        </authorList>
    </citation>
    <scope>NUCLEOTIDE SEQUENCE [LARGE SCALE GENOMIC DNA]</scope>
    <source>
        <strain evidence="5 6">KDG-16</strain>
    </source>
</reference>
<dbReference type="SUPFAM" id="SSF52833">
    <property type="entry name" value="Thioredoxin-like"/>
    <property type="match status" value="1"/>
</dbReference>
<dbReference type="CDD" id="cd02968">
    <property type="entry name" value="SCO"/>
    <property type="match status" value="1"/>
</dbReference>
<dbReference type="InterPro" id="IPR013766">
    <property type="entry name" value="Thioredoxin_domain"/>
</dbReference>
<name>A0ABX0I955_9FLAO</name>
<feature type="transmembrane region" description="Helical" evidence="3">
    <location>
        <begin position="6"/>
        <end position="24"/>
    </location>
</feature>
<evidence type="ECO:0000256" key="3">
    <source>
        <dbReference type="SAM" id="Phobius"/>
    </source>
</evidence>
<keyword evidence="2" id="KW-0186">Copper</keyword>
<evidence type="ECO:0000256" key="2">
    <source>
        <dbReference type="ARBA" id="ARBA00023008"/>
    </source>
</evidence>
<gene>
    <name evidence="5" type="ORF">G4D72_08945</name>
</gene>
<dbReference type="PANTHER" id="PTHR12151:SF25">
    <property type="entry name" value="LINALOOL DEHYDRATASE_ISOMERASE DOMAIN-CONTAINING PROTEIN"/>
    <property type="match status" value="1"/>
</dbReference>
<dbReference type="InterPro" id="IPR003782">
    <property type="entry name" value="SCO1/SenC"/>
</dbReference>
<sequence length="208" mass="23480">MKKNSYIGISFIVLLFGIWTVKELSERFKENDLKVLTKVPSFELTDQNGKKISDKSYLGKVYVVEFFFANCLTICPIMNKNLVQVQDEFYGNLDFGIASITIDPEHDTPAFLKEHAKTLGVKHPNWHFLTGNSDYIMNLANKGFYIQAGKDAKAQGGFGHSGQFALIDKDGNIRSRKDKFGNPILFYDGLEQAGIDALKEDIKLLLEE</sequence>
<dbReference type="InterPro" id="IPR036249">
    <property type="entry name" value="Thioredoxin-like_sf"/>
</dbReference>
<dbReference type="PROSITE" id="PS51352">
    <property type="entry name" value="THIOREDOXIN_2"/>
    <property type="match status" value="1"/>
</dbReference>
<proteinExistence type="inferred from homology"/>
<keyword evidence="3" id="KW-1133">Transmembrane helix</keyword>
<protein>
    <submittedName>
        <fullName evidence="5">SCO family protein</fullName>
    </submittedName>
</protein>
<dbReference type="EMBL" id="JAAJBT010000005">
    <property type="protein sequence ID" value="NHM02232.1"/>
    <property type="molecule type" value="Genomic_DNA"/>
</dbReference>
<keyword evidence="3" id="KW-0472">Membrane</keyword>
<comment type="similarity">
    <text evidence="1">Belongs to the SCO1/2 family.</text>
</comment>
<feature type="domain" description="Thioredoxin" evidence="4">
    <location>
        <begin position="33"/>
        <end position="200"/>
    </location>
</feature>
<evidence type="ECO:0000259" key="4">
    <source>
        <dbReference type="PROSITE" id="PS51352"/>
    </source>
</evidence>
<dbReference type="Gene3D" id="3.40.30.10">
    <property type="entry name" value="Glutaredoxin"/>
    <property type="match status" value="1"/>
</dbReference>
<accession>A0ABX0I955</accession>
<dbReference type="Proteomes" id="UP000800984">
    <property type="component" value="Unassembled WGS sequence"/>
</dbReference>
<dbReference type="PANTHER" id="PTHR12151">
    <property type="entry name" value="ELECTRON TRANSPORT PROTIN SCO1/SENC FAMILY MEMBER"/>
    <property type="match status" value="1"/>
</dbReference>
<evidence type="ECO:0000313" key="5">
    <source>
        <dbReference type="EMBL" id="NHM02232.1"/>
    </source>
</evidence>
<keyword evidence="6" id="KW-1185">Reference proteome</keyword>
<dbReference type="Pfam" id="PF02630">
    <property type="entry name" value="SCO1-SenC"/>
    <property type="match status" value="1"/>
</dbReference>
<evidence type="ECO:0000313" key="6">
    <source>
        <dbReference type="Proteomes" id="UP000800984"/>
    </source>
</evidence>
<keyword evidence="3" id="KW-0812">Transmembrane</keyword>
<comment type="caution">
    <text evidence="5">The sequence shown here is derived from an EMBL/GenBank/DDBJ whole genome shotgun (WGS) entry which is preliminary data.</text>
</comment>
<dbReference type="RefSeq" id="WP_166077342.1">
    <property type="nucleotide sequence ID" value="NZ_JAAJBT010000005.1"/>
</dbReference>
<organism evidence="5 6">
    <name type="scientific">Flavobacterium difficile</name>
    <dbReference type="NCBI Taxonomy" id="2709659"/>
    <lineage>
        <taxon>Bacteria</taxon>
        <taxon>Pseudomonadati</taxon>
        <taxon>Bacteroidota</taxon>
        <taxon>Flavobacteriia</taxon>
        <taxon>Flavobacteriales</taxon>
        <taxon>Flavobacteriaceae</taxon>
        <taxon>Flavobacterium</taxon>
    </lineage>
</organism>